<feature type="domain" description="CENP-V/GFA" evidence="5">
    <location>
        <begin position="6"/>
        <end position="116"/>
    </location>
</feature>
<dbReference type="SUPFAM" id="SSF51316">
    <property type="entry name" value="Mss4-like"/>
    <property type="match status" value="1"/>
</dbReference>
<reference evidence="6 7" key="1">
    <citation type="submission" date="2020-08" db="EMBL/GenBank/DDBJ databases">
        <title>Genomic Encyclopedia of Type Strains, Phase IV (KMG-IV): sequencing the most valuable type-strain genomes for metagenomic binning, comparative biology and taxonomic classification.</title>
        <authorList>
            <person name="Goeker M."/>
        </authorList>
    </citation>
    <scope>NUCLEOTIDE SEQUENCE [LARGE SCALE GENOMIC DNA]</scope>
    <source>
        <strain evidence="6 7">DSM 26385</strain>
    </source>
</reference>
<comment type="caution">
    <text evidence="6">The sequence shown here is derived from an EMBL/GenBank/DDBJ whole genome shotgun (WGS) entry which is preliminary data.</text>
</comment>
<dbReference type="InterPro" id="IPR011057">
    <property type="entry name" value="Mss4-like_sf"/>
</dbReference>
<dbReference type="Proteomes" id="UP000584824">
    <property type="component" value="Unassembled WGS sequence"/>
</dbReference>
<comment type="similarity">
    <text evidence="1">Belongs to the Gfa family.</text>
</comment>
<evidence type="ECO:0000313" key="6">
    <source>
        <dbReference type="EMBL" id="MBB4102658.1"/>
    </source>
</evidence>
<evidence type="ECO:0000256" key="3">
    <source>
        <dbReference type="ARBA" id="ARBA00022833"/>
    </source>
</evidence>
<accession>A0A7W6K031</accession>
<sequence>MHEGEFSGGCQCGAIRFHGTKLGRPSICHCRMCQKATGNFFAPLVTVYPGDFQWTRGTPHWFNSSAQIRRGFCHKCGTPLAYEHPNGLEITIGAFDHPAAIEPQVQVNHDRALPWIDSLFDKPMVRQGLDESNVVSYQHPDHETAHWPPEVFTHD</sequence>
<dbReference type="PANTHER" id="PTHR33337">
    <property type="entry name" value="GFA DOMAIN-CONTAINING PROTEIN"/>
    <property type="match status" value="1"/>
</dbReference>
<dbReference type="GO" id="GO:0016846">
    <property type="term" value="F:carbon-sulfur lyase activity"/>
    <property type="evidence" value="ECO:0007669"/>
    <property type="project" value="InterPro"/>
</dbReference>
<evidence type="ECO:0000259" key="5">
    <source>
        <dbReference type="PROSITE" id="PS51891"/>
    </source>
</evidence>
<keyword evidence="4" id="KW-0456">Lyase</keyword>
<evidence type="ECO:0000256" key="1">
    <source>
        <dbReference type="ARBA" id="ARBA00005495"/>
    </source>
</evidence>
<protein>
    <recommendedName>
        <fullName evidence="5">CENP-V/GFA domain-containing protein</fullName>
    </recommendedName>
</protein>
<dbReference type="PROSITE" id="PS51891">
    <property type="entry name" value="CENP_V_GFA"/>
    <property type="match status" value="1"/>
</dbReference>
<name>A0A7W6K031_9HYPH</name>
<dbReference type="Gene3D" id="3.90.1590.10">
    <property type="entry name" value="glutathione-dependent formaldehyde- activating enzyme (gfa)"/>
    <property type="match status" value="1"/>
</dbReference>
<evidence type="ECO:0000313" key="7">
    <source>
        <dbReference type="Proteomes" id="UP000584824"/>
    </source>
</evidence>
<dbReference type="InterPro" id="IPR006913">
    <property type="entry name" value="CENP-V/GFA"/>
</dbReference>
<dbReference type="RefSeq" id="WP_183790456.1">
    <property type="nucleotide sequence ID" value="NZ_JACIDU010000004.1"/>
</dbReference>
<dbReference type="EMBL" id="JACIDU010000004">
    <property type="protein sequence ID" value="MBB4102658.1"/>
    <property type="molecule type" value="Genomic_DNA"/>
</dbReference>
<proteinExistence type="inferred from homology"/>
<keyword evidence="2" id="KW-0479">Metal-binding</keyword>
<dbReference type="Pfam" id="PF04828">
    <property type="entry name" value="GFA"/>
    <property type="match status" value="1"/>
</dbReference>
<evidence type="ECO:0000256" key="4">
    <source>
        <dbReference type="ARBA" id="ARBA00023239"/>
    </source>
</evidence>
<dbReference type="AlphaFoldDB" id="A0A7W6K031"/>
<dbReference type="GO" id="GO:0046872">
    <property type="term" value="F:metal ion binding"/>
    <property type="evidence" value="ECO:0007669"/>
    <property type="project" value="UniProtKB-KW"/>
</dbReference>
<organism evidence="6 7">
    <name type="scientific">Allorhizobium borbori</name>
    <dbReference type="NCBI Taxonomy" id="485907"/>
    <lineage>
        <taxon>Bacteria</taxon>
        <taxon>Pseudomonadati</taxon>
        <taxon>Pseudomonadota</taxon>
        <taxon>Alphaproteobacteria</taxon>
        <taxon>Hyphomicrobiales</taxon>
        <taxon>Rhizobiaceae</taxon>
        <taxon>Rhizobium/Agrobacterium group</taxon>
        <taxon>Allorhizobium</taxon>
    </lineage>
</organism>
<dbReference type="PANTHER" id="PTHR33337:SF40">
    <property type="entry name" value="CENP-V_GFA DOMAIN-CONTAINING PROTEIN-RELATED"/>
    <property type="match status" value="1"/>
</dbReference>
<keyword evidence="3" id="KW-0862">Zinc</keyword>
<evidence type="ECO:0000256" key="2">
    <source>
        <dbReference type="ARBA" id="ARBA00022723"/>
    </source>
</evidence>
<gene>
    <name evidence="6" type="ORF">GGQ66_001201</name>
</gene>
<keyword evidence="7" id="KW-1185">Reference proteome</keyword>